<dbReference type="InterPro" id="IPR051289">
    <property type="entry name" value="LAGLIDADG_Endonuclease"/>
</dbReference>
<comment type="function">
    <text evidence="1">Mitochondrial DNA endonuclease involved in intron homing.</text>
</comment>
<feature type="domain" description="Homing endonuclease LAGLIDADG" evidence="2">
    <location>
        <begin position="119"/>
        <end position="214"/>
    </location>
</feature>
<organism evidence="3 4">
    <name type="scientific">Phanerochaete sordida</name>
    <dbReference type="NCBI Taxonomy" id="48140"/>
    <lineage>
        <taxon>Eukaryota</taxon>
        <taxon>Fungi</taxon>
        <taxon>Dikarya</taxon>
        <taxon>Basidiomycota</taxon>
        <taxon>Agaricomycotina</taxon>
        <taxon>Agaricomycetes</taxon>
        <taxon>Polyporales</taxon>
        <taxon>Phanerochaetaceae</taxon>
        <taxon>Phanerochaete</taxon>
    </lineage>
</organism>
<dbReference type="GO" id="GO:0005739">
    <property type="term" value="C:mitochondrion"/>
    <property type="evidence" value="ECO:0007669"/>
    <property type="project" value="UniProtKB-ARBA"/>
</dbReference>
<name>A0A9N7KYV6_9APHY</name>
<geneLocation type="mitochondrion" evidence="3"/>
<feature type="non-terminal residue" evidence="3">
    <location>
        <position position="1"/>
    </location>
</feature>
<keyword evidence="4" id="KW-1185">Reference proteome</keyword>
<dbReference type="PANTHER" id="PTHR36181">
    <property type="entry name" value="INTRON-ENCODED ENDONUCLEASE AI3-RELATED"/>
    <property type="match status" value="1"/>
</dbReference>
<feature type="domain" description="Homing endonuclease LAGLIDADG" evidence="2">
    <location>
        <begin position="271"/>
        <end position="357"/>
    </location>
</feature>
<dbReference type="InterPro" id="IPR027434">
    <property type="entry name" value="Homing_endonucl"/>
</dbReference>
<accession>A0A9N7KYV6</accession>
<proteinExistence type="predicted"/>
<evidence type="ECO:0000259" key="2">
    <source>
        <dbReference type="Pfam" id="PF00961"/>
    </source>
</evidence>
<sequence>YDKLSEIASMFFVVLVYLLNTTRCGKLLYSEMNTYSSYLNNVKMSSTWGRSAWVFWRSLCKIIQNFSYFTVNGFADKLLLDFFSSLISKIISEHPSETTRSAFPSGTTYSNSTKNFEWLVGVTDGDGTFHFSRTKKGVWSFTFKIGQSSYNLRLLYFIKSILGVGSVSVTSSKDNCAEYRVRNINHIIQYILPIFDKYPLLTSKHFNYTIFKQAILIMNDNTLTKEQKDLLISELKSQVMPNGYISPAWQTIYNDVTTLDSVLKVMSKSWLIGFTESEGSFYIVKKSPTRLVHAFEITQKLDIIVLEAIAKILGLTVTQKKTYNTVVTTKAERIEFLVTYYHQTMKGMKSLEYRIWARSFSKKNKNFESMLKIQNLMRNIRSIRLDKNFKIKC</sequence>
<evidence type="ECO:0000313" key="4">
    <source>
        <dbReference type="Proteomes" id="UP000703269"/>
    </source>
</evidence>
<dbReference type="AlphaFoldDB" id="A0A9N7KYV6"/>
<dbReference type="Pfam" id="PF00961">
    <property type="entry name" value="LAGLIDADG_1"/>
    <property type="match status" value="2"/>
</dbReference>
<dbReference type="SUPFAM" id="SSF55608">
    <property type="entry name" value="Homing endonucleases"/>
    <property type="match status" value="2"/>
</dbReference>
<dbReference type="GO" id="GO:0004519">
    <property type="term" value="F:endonuclease activity"/>
    <property type="evidence" value="ECO:0007669"/>
    <property type="project" value="InterPro"/>
</dbReference>
<dbReference type="EMBL" id="LC707859">
    <property type="protein sequence ID" value="BDI12831.1"/>
    <property type="molecule type" value="Genomic_DNA"/>
</dbReference>
<evidence type="ECO:0000313" key="3">
    <source>
        <dbReference type="EMBL" id="BDI12831.1"/>
    </source>
</evidence>
<evidence type="ECO:0000256" key="1">
    <source>
        <dbReference type="ARBA" id="ARBA00002670"/>
    </source>
</evidence>
<dbReference type="PANTHER" id="PTHR36181:SF2">
    <property type="entry name" value="INTRON-ENCODED ENDONUCLEASE AI3-RELATED"/>
    <property type="match status" value="1"/>
</dbReference>
<dbReference type="InterPro" id="IPR004860">
    <property type="entry name" value="LAGLIDADG_dom"/>
</dbReference>
<keyword evidence="3" id="KW-0496">Mitochondrion</keyword>
<dbReference type="Gene3D" id="3.10.28.10">
    <property type="entry name" value="Homing endonucleases"/>
    <property type="match status" value="2"/>
</dbReference>
<protein>
    <recommendedName>
        <fullName evidence="2">Homing endonuclease LAGLIDADG domain-containing protein</fullName>
    </recommendedName>
</protein>
<dbReference type="Proteomes" id="UP000703269">
    <property type="component" value="Mitochondrion MT"/>
</dbReference>
<reference evidence="3" key="1">
    <citation type="submission" date="2022-04" db="EMBL/GenBank/DDBJ databases">
        <title>The complete mitochondrial genome of the white-rot fungus Phanerochaete sordida YK-624.</title>
        <authorList>
            <person name="Mori T."/>
            <person name="Dohra H."/>
            <person name="Hirai H."/>
            <person name="Kawagishi H."/>
        </authorList>
    </citation>
    <scope>NUCLEOTIDE SEQUENCE</scope>
    <source>
        <strain evidence="3">YK-624</strain>
    </source>
</reference>